<gene>
    <name evidence="3" type="ORF">IE81DRAFT_331427</name>
</gene>
<accession>A0A316VWD7</accession>
<dbReference type="Proteomes" id="UP000245783">
    <property type="component" value="Unassembled WGS sequence"/>
</dbReference>
<name>A0A316VWD7_9BASI</name>
<evidence type="ECO:0000256" key="2">
    <source>
        <dbReference type="SAM" id="SignalP"/>
    </source>
</evidence>
<dbReference type="EMBL" id="KZ819408">
    <property type="protein sequence ID" value="PWN40753.1"/>
    <property type="molecule type" value="Genomic_DNA"/>
</dbReference>
<evidence type="ECO:0000256" key="1">
    <source>
        <dbReference type="SAM" id="MobiDB-lite"/>
    </source>
</evidence>
<feature type="signal peptide" evidence="2">
    <location>
        <begin position="1"/>
        <end position="22"/>
    </location>
</feature>
<reference evidence="3 4" key="1">
    <citation type="journal article" date="2018" name="Mol. Biol. Evol.">
        <title>Broad Genomic Sampling Reveals a Smut Pathogenic Ancestry of the Fungal Clade Ustilaginomycotina.</title>
        <authorList>
            <person name="Kijpornyongpan T."/>
            <person name="Mondo S.J."/>
            <person name="Barry K."/>
            <person name="Sandor L."/>
            <person name="Lee J."/>
            <person name="Lipzen A."/>
            <person name="Pangilinan J."/>
            <person name="LaButti K."/>
            <person name="Hainaut M."/>
            <person name="Henrissat B."/>
            <person name="Grigoriev I.V."/>
            <person name="Spatafora J.W."/>
            <person name="Aime M.C."/>
        </authorList>
    </citation>
    <scope>NUCLEOTIDE SEQUENCE [LARGE SCALE GENOMIC DNA]</scope>
    <source>
        <strain evidence="3 4">MCA 4658</strain>
    </source>
</reference>
<feature type="compositionally biased region" description="Basic and acidic residues" evidence="1">
    <location>
        <begin position="520"/>
        <end position="534"/>
    </location>
</feature>
<dbReference type="GeneID" id="37037120"/>
<sequence length="681" mass="75534">MKVLQIIVELLIVAACINAGLAAPVPSTQPRQTFQPRLFSDESGESHRRAFITKEAAHVDRRAETRAGVANVKEHLKLKDHSFRIADVGQLLPRFRPRHSAGQLHPPKPRNSLATLFSSDHILSRREEEIDARFGSIFGYGPITLCRKSLWTLFWRRSKHKTEEEEAEEEAHDKCLIHLPLFGEPKKSSHHPDKRGRKSDDDPKSSTSSTSSNSTHLAVHPTKSPHHPDKRGQMSDDDRKSPTSSTKPNGAHLAPRPRSSLRRRALTTTERLPQDRTQVSTEASAVFSSDAASFALWLAHFGWIALPDALEQTPIELFGADVNPGPASSFRVPRAGLWRRALTRIEKAKVVASERREVTLAKRSLSSAASMARTTLNEVARAISALSTRSPRWRASHLSGGVSCGHNLGFGPQHRSRAVSFLTSKFSLPDGTWMCRRNLGLLPRGEEDALARRSTPLAHDLSEAHTHNRDGSLAQSSASGRRDVKLSESVENDLAGRDHGALTDVDRRRADFTSTGEEVASGKHESMGKSRQDSDWEMPDSSFWRRALSIIEQGSDLGQRWSKAVLSSSNRGAGYGSEQLESSDLLFDARQSWTVEVDTTLELGASLDGKVWRIMADLFQALEHRWDDIKLFARAKTLSRLPPLGVLRGKNKKPKHGVVANIFGVPLGDWPSLVHRSRQDA</sequence>
<feature type="chain" id="PRO_5016445003" evidence="2">
    <location>
        <begin position="23"/>
        <end position="681"/>
    </location>
</feature>
<dbReference type="AlphaFoldDB" id="A0A316VWD7"/>
<evidence type="ECO:0000313" key="4">
    <source>
        <dbReference type="Proteomes" id="UP000245783"/>
    </source>
</evidence>
<protein>
    <submittedName>
        <fullName evidence="3">Uncharacterized protein</fullName>
    </submittedName>
</protein>
<dbReference type="InParanoid" id="A0A316VWD7"/>
<feature type="compositionally biased region" description="Low complexity" evidence="1">
    <location>
        <begin position="205"/>
        <end position="215"/>
    </location>
</feature>
<organism evidence="3 4">
    <name type="scientific">Ceraceosorus guamensis</name>
    <dbReference type="NCBI Taxonomy" id="1522189"/>
    <lineage>
        <taxon>Eukaryota</taxon>
        <taxon>Fungi</taxon>
        <taxon>Dikarya</taxon>
        <taxon>Basidiomycota</taxon>
        <taxon>Ustilaginomycotina</taxon>
        <taxon>Exobasidiomycetes</taxon>
        <taxon>Ceraceosorales</taxon>
        <taxon>Ceraceosoraceae</taxon>
        <taxon>Ceraceosorus</taxon>
    </lineage>
</organism>
<evidence type="ECO:0000313" key="3">
    <source>
        <dbReference type="EMBL" id="PWN40753.1"/>
    </source>
</evidence>
<proteinExistence type="predicted"/>
<feature type="compositionally biased region" description="Basic and acidic residues" evidence="1">
    <location>
        <begin position="460"/>
        <end position="470"/>
    </location>
</feature>
<feature type="compositionally biased region" description="Basic and acidic residues" evidence="1">
    <location>
        <begin position="480"/>
        <end position="511"/>
    </location>
</feature>
<keyword evidence="2" id="KW-0732">Signal</keyword>
<keyword evidence="4" id="KW-1185">Reference proteome</keyword>
<feature type="region of interest" description="Disordered" evidence="1">
    <location>
        <begin position="182"/>
        <end position="278"/>
    </location>
</feature>
<feature type="region of interest" description="Disordered" evidence="1">
    <location>
        <begin position="459"/>
        <end position="538"/>
    </location>
</feature>
<feature type="compositionally biased region" description="Basic and acidic residues" evidence="1">
    <location>
        <begin position="226"/>
        <end position="241"/>
    </location>
</feature>
<dbReference type="RefSeq" id="XP_025367913.1">
    <property type="nucleotide sequence ID" value="XM_025515250.1"/>
</dbReference>